<evidence type="ECO:0000259" key="3">
    <source>
        <dbReference type="Pfam" id="PF00675"/>
    </source>
</evidence>
<dbReference type="PANTHER" id="PTHR11851:SF49">
    <property type="entry name" value="MITOCHONDRIAL-PROCESSING PEPTIDASE SUBUNIT ALPHA"/>
    <property type="match status" value="1"/>
</dbReference>
<dbReference type="InterPro" id="IPR007863">
    <property type="entry name" value="Peptidase_M16_C"/>
</dbReference>
<dbReference type="Pfam" id="PF00675">
    <property type="entry name" value="Peptidase_M16"/>
    <property type="match status" value="1"/>
</dbReference>
<dbReference type="Proteomes" id="UP000178943">
    <property type="component" value="Unassembled WGS sequence"/>
</dbReference>
<organism evidence="5 6">
    <name type="scientific">Candidatus Fischerbacteria bacterium RBG_13_37_8</name>
    <dbReference type="NCBI Taxonomy" id="1817863"/>
    <lineage>
        <taxon>Bacteria</taxon>
        <taxon>Candidatus Fischeribacteriota</taxon>
    </lineage>
</organism>
<dbReference type="SUPFAM" id="SSF63411">
    <property type="entry name" value="LuxS/MPP-like metallohydrolase"/>
    <property type="match status" value="2"/>
</dbReference>
<dbReference type="AlphaFoldDB" id="A0A1F5V7A2"/>
<accession>A0A1F5V7A2</accession>
<feature type="domain" description="Peptidase M16 N-terminal" evidence="3">
    <location>
        <begin position="48"/>
        <end position="89"/>
    </location>
</feature>
<sequence length="497" mass="56908">MKKLLFVLLAIFIAVPLVSGTNFSEKTKEFTLDNGLKFFVYERHQIPTFAGMLMVKVGSVDERKGETGMAHFFEHMAFKGTTVIGTRNYEKEKPLLDEMDKIGDKLAGEYLKGTHADINAVQLYREQLVKLQEEALQYVIKDEIDKIYAENGGEFLNAGTGNDTTTYFVMLPSNRLELWFLIESERFKNPVLREFYSERDVIAEERRMYEDNDPEGYLSEEFYNIAFLVHPYRHSVVGYMEDIQSYTKEKAVNFYKTFYTPNNMMAAIIGDVSFDEVKELAEKYFSDMPTGSEPPHPVFIEPVQKGERKVKVKFDAEPSILIGYHMPPYTERDNIVMEAIGIVLAAGNSSRLVRDLVTNKKLAISISANENDPGARYESLFTISGLPRFPNTPEDLEEAVNMHLEKLKTEPVPKKELMKIINQAEASLYRGMTSNIYLGWRILRGALLFNDIDAEFKRVELMKTITPEEIMAVANKIFVESNRTVGILVKKEKEAEQ</sequence>
<evidence type="ECO:0008006" key="7">
    <source>
        <dbReference type="Google" id="ProtNLM"/>
    </source>
</evidence>
<dbReference type="PANTHER" id="PTHR11851">
    <property type="entry name" value="METALLOPROTEASE"/>
    <property type="match status" value="1"/>
</dbReference>
<evidence type="ECO:0000313" key="5">
    <source>
        <dbReference type="EMBL" id="OGF59294.1"/>
    </source>
</evidence>
<dbReference type="Pfam" id="PF05193">
    <property type="entry name" value="Peptidase_M16_C"/>
    <property type="match status" value="1"/>
</dbReference>
<evidence type="ECO:0000256" key="1">
    <source>
        <dbReference type="ARBA" id="ARBA00007261"/>
    </source>
</evidence>
<keyword evidence="2" id="KW-0732">Signal</keyword>
<proteinExistence type="inferred from homology"/>
<dbReference type="GO" id="GO:0046872">
    <property type="term" value="F:metal ion binding"/>
    <property type="evidence" value="ECO:0007669"/>
    <property type="project" value="InterPro"/>
</dbReference>
<feature type="chain" id="PRO_5009521928" description="Peptidase M16" evidence="2">
    <location>
        <begin position="20"/>
        <end position="497"/>
    </location>
</feature>
<evidence type="ECO:0000259" key="4">
    <source>
        <dbReference type="Pfam" id="PF05193"/>
    </source>
</evidence>
<feature type="domain" description="Peptidase M16 C-terminal" evidence="4">
    <location>
        <begin position="247"/>
        <end position="423"/>
    </location>
</feature>
<feature type="signal peptide" evidence="2">
    <location>
        <begin position="1"/>
        <end position="19"/>
    </location>
</feature>
<dbReference type="InterPro" id="IPR050361">
    <property type="entry name" value="MPP/UQCRC_Complex"/>
</dbReference>
<dbReference type="Gene3D" id="3.30.830.10">
    <property type="entry name" value="Metalloenzyme, LuxS/M16 peptidase-like"/>
    <property type="match status" value="2"/>
</dbReference>
<comment type="similarity">
    <text evidence="1">Belongs to the peptidase M16 family.</text>
</comment>
<dbReference type="EMBL" id="MFGW01000218">
    <property type="protein sequence ID" value="OGF59294.1"/>
    <property type="molecule type" value="Genomic_DNA"/>
</dbReference>
<protein>
    <recommendedName>
        <fullName evidence="7">Peptidase M16</fullName>
    </recommendedName>
</protein>
<dbReference type="STRING" id="1817863.A2Y62_15210"/>
<gene>
    <name evidence="5" type="ORF">A2Y62_15210</name>
</gene>
<name>A0A1F5V7A2_9BACT</name>
<reference evidence="5 6" key="1">
    <citation type="journal article" date="2016" name="Nat. Commun.">
        <title>Thousands of microbial genomes shed light on interconnected biogeochemical processes in an aquifer system.</title>
        <authorList>
            <person name="Anantharaman K."/>
            <person name="Brown C.T."/>
            <person name="Hug L.A."/>
            <person name="Sharon I."/>
            <person name="Castelle C.J."/>
            <person name="Probst A.J."/>
            <person name="Thomas B.C."/>
            <person name="Singh A."/>
            <person name="Wilkins M.J."/>
            <person name="Karaoz U."/>
            <person name="Brodie E.L."/>
            <person name="Williams K.H."/>
            <person name="Hubbard S.S."/>
            <person name="Banfield J.F."/>
        </authorList>
    </citation>
    <scope>NUCLEOTIDE SEQUENCE [LARGE SCALE GENOMIC DNA]</scope>
</reference>
<evidence type="ECO:0000313" key="6">
    <source>
        <dbReference type="Proteomes" id="UP000178943"/>
    </source>
</evidence>
<comment type="caution">
    <text evidence="5">The sequence shown here is derived from an EMBL/GenBank/DDBJ whole genome shotgun (WGS) entry which is preliminary data.</text>
</comment>
<dbReference type="InterPro" id="IPR011249">
    <property type="entry name" value="Metalloenz_LuxS/M16"/>
</dbReference>
<evidence type="ECO:0000256" key="2">
    <source>
        <dbReference type="SAM" id="SignalP"/>
    </source>
</evidence>
<dbReference type="InterPro" id="IPR011765">
    <property type="entry name" value="Pept_M16_N"/>
</dbReference>